<comment type="caution">
    <text evidence="1">The sequence shown here is derived from an EMBL/GenBank/DDBJ whole genome shotgun (WGS) entry which is preliminary data.</text>
</comment>
<proteinExistence type="predicted"/>
<evidence type="ECO:0000313" key="2">
    <source>
        <dbReference type="Proteomes" id="UP000266861"/>
    </source>
</evidence>
<dbReference type="Proteomes" id="UP000266861">
    <property type="component" value="Unassembled WGS sequence"/>
</dbReference>
<dbReference type="AlphaFoldDB" id="A0A397JVB5"/>
<sequence>MNTIYIQNIPNYFNFSDFDEVLEDEFIRKLDRNELFNPSITADELLKPLPNEIKKIPRSMNSFLCFRRRIYLLAVEGGFIDEIRDGRFLTNVVTKVWKLASSEQKNIYTQIAREVRKIDRTRYKGIKIEKTIKNNVNSFVNTYMVNFGKTKTSRRNSSRTRNTKKSIRTNLYPTELLFQPPIIDNSSVIPIETSPSFFNTIDNIDNENFPFPIFDYNFDCKIQDYEYNDCNIYYTIPQIQIQPQI</sequence>
<protein>
    <recommendedName>
        <fullName evidence="3">HMG box domain-containing protein</fullName>
    </recommendedName>
</protein>
<dbReference type="OrthoDB" id="2327817at2759"/>
<name>A0A397JVB5_9GLOM</name>
<reference evidence="1 2" key="1">
    <citation type="submission" date="2018-08" db="EMBL/GenBank/DDBJ databases">
        <title>Genome and evolution of the arbuscular mycorrhizal fungus Diversispora epigaea (formerly Glomus versiforme) and its bacterial endosymbionts.</title>
        <authorList>
            <person name="Sun X."/>
            <person name="Fei Z."/>
            <person name="Harrison M."/>
        </authorList>
    </citation>
    <scope>NUCLEOTIDE SEQUENCE [LARGE SCALE GENOMIC DNA]</scope>
    <source>
        <strain evidence="1 2">IT104</strain>
    </source>
</reference>
<gene>
    <name evidence="1" type="ORF">Glove_23g48</name>
</gene>
<organism evidence="1 2">
    <name type="scientific">Diversispora epigaea</name>
    <dbReference type="NCBI Taxonomy" id="1348612"/>
    <lineage>
        <taxon>Eukaryota</taxon>
        <taxon>Fungi</taxon>
        <taxon>Fungi incertae sedis</taxon>
        <taxon>Mucoromycota</taxon>
        <taxon>Glomeromycotina</taxon>
        <taxon>Glomeromycetes</taxon>
        <taxon>Diversisporales</taxon>
        <taxon>Diversisporaceae</taxon>
        <taxon>Diversispora</taxon>
    </lineage>
</organism>
<dbReference type="EMBL" id="PQFF01000021">
    <property type="protein sequence ID" value="RHZ88360.1"/>
    <property type="molecule type" value="Genomic_DNA"/>
</dbReference>
<keyword evidence="2" id="KW-1185">Reference proteome</keyword>
<accession>A0A397JVB5</accession>
<evidence type="ECO:0000313" key="1">
    <source>
        <dbReference type="EMBL" id="RHZ88360.1"/>
    </source>
</evidence>
<evidence type="ECO:0008006" key="3">
    <source>
        <dbReference type="Google" id="ProtNLM"/>
    </source>
</evidence>